<dbReference type="PANTHER" id="PTHR32026">
    <property type="entry name" value="METHYLTRANSFERASE-LIKE PROTEIN 24"/>
    <property type="match status" value="1"/>
</dbReference>
<protein>
    <submittedName>
        <fullName evidence="1">Uncharacterized protein</fullName>
    </submittedName>
</protein>
<accession>A0A9D4J4F3</accession>
<evidence type="ECO:0000313" key="2">
    <source>
        <dbReference type="Proteomes" id="UP000828390"/>
    </source>
</evidence>
<dbReference type="Proteomes" id="UP000828390">
    <property type="component" value="Unassembled WGS sequence"/>
</dbReference>
<reference evidence="1" key="2">
    <citation type="submission" date="2020-11" db="EMBL/GenBank/DDBJ databases">
        <authorList>
            <person name="McCartney M.A."/>
            <person name="Auch B."/>
            <person name="Kono T."/>
            <person name="Mallez S."/>
            <person name="Becker A."/>
            <person name="Gohl D.M."/>
            <person name="Silverstein K.A.T."/>
            <person name="Koren S."/>
            <person name="Bechman K.B."/>
            <person name="Herman A."/>
            <person name="Abrahante J.E."/>
            <person name="Garbe J."/>
        </authorList>
    </citation>
    <scope>NUCLEOTIDE SEQUENCE</scope>
    <source>
        <strain evidence="1">Duluth1</strain>
        <tissue evidence="1">Whole animal</tissue>
    </source>
</reference>
<evidence type="ECO:0000313" key="1">
    <source>
        <dbReference type="EMBL" id="KAH3799431.1"/>
    </source>
</evidence>
<name>A0A9D4J4F3_DREPO</name>
<dbReference type="InterPro" id="IPR026913">
    <property type="entry name" value="METTL24"/>
</dbReference>
<keyword evidence="2" id="KW-1185">Reference proteome</keyword>
<dbReference type="AlphaFoldDB" id="A0A9D4J4F3"/>
<dbReference type="EMBL" id="JAIWYP010000007">
    <property type="protein sequence ID" value="KAH3799431.1"/>
    <property type="molecule type" value="Genomic_DNA"/>
</dbReference>
<comment type="caution">
    <text evidence="1">The sequence shown here is derived from an EMBL/GenBank/DDBJ whole genome shotgun (WGS) entry which is preliminary data.</text>
</comment>
<gene>
    <name evidence="1" type="ORF">DPMN_153039</name>
</gene>
<dbReference type="PANTHER" id="PTHR32026:SF10">
    <property type="entry name" value="METHYLTRANSFERASE-LIKE PROTEIN 24-RELATED"/>
    <property type="match status" value="1"/>
</dbReference>
<organism evidence="1 2">
    <name type="scientific">Dreissena polymorpha</name>
    <name type="common">Zebra mussel</name>
    <name type="synonym">Mytilus polymorpha</name>
    <dbReference type="NCBI Taxonomy" id="45954"/>
    <lineage>
        <taxon>Eukaryota</taxon>
        <taxon>Metazoa</taxon>
        <taxon>Spiralia</taxon>
        <taxon>Lophotrochozoa</taxon>
        <taxon>Mollusca</taxon>
        <taxon>Bivalvia</taxon>
        <taxon>Autobranchia</taxon>
        <taxon>Heteroconchia</taxon>
        <taxon>Euheterodonta</taxon>
        <taxon>Imparidentia</taxon>
        <taxon>Neoheterodontei</taxon>
        <taxon>Myida</taxon>
        <taxon>Dreissenoidea</taxon>
        <taxon>Dreissenidae</taxon>
        <taxon>Dreissena</taxon>
    </lineage>
</organism>
<proteinExistence type="predicted"/>
<reference evidence="1" key="1">
    <citation type="journal article" date="2019" name="bioRxiv">
        <title>The Genome of the Zebra Mussel, Dreissena polymorpha: A Resource for Invasive Species Research.</title>
        <authorList>
            <person name="McCartney M.A."/>
            <person name="Auch B."/>
            <person name="Kono T."/>
            <person name="Mallez S."/>
            <person name="Zhang Y."/>
            <person name="Obille A."/>
            <person name="Becker A."/>
            <person name="Abrahante J.E."/>
            <person name="Garbe J."/>
            <person name="Badalamenti J.P."/>
            <person name="Herman A."/>
            <person name="Mangelson H."/>
            <person name="Liachko I."/>
            <person name="Sullivan S."/>
            <person name="Sone E.D."/>
            <person name="Koren S."/>
            <person name="Silverstein K.A.T."/>
            <person name="Beckman K.B."/>
            <person name="Gohl D.M."/>
        </authorList>
    </citation>
    <scope>NUCLEOTIDE SEQUENCE</scope>
    <source>
        <strain evidence="1">Duluth1</strain>
        <tissue evidence="1">Whole animal</tissue>
    </source>
</reference>
<sequence>MSAEESENINVFIDDVVTKEAGDYVLPDDATLKQMTRLQLIGVFWKYINRIQTLCRNVYRVKYVKDRGKEICNDKPYRPSPPCIVYFLWIDYRLDFDLVVVKLFGCKVYAFDPNMKMESKRVSEYIWFTTEDLVAGIRSLTMAGSSNT</sequence>